<evidence type="ECO:0000259" key="3">
    <source>
        <dbReference type="Pfam" id="PF13559"/>
    </source>
</evidence>
<dbReference type="STRING" id="2309.CF15_08240"/>
<keyword evidence="1" id="KW-0175">Coiled coil</keyword>
<feature type="domain" description="Protein-glutamine gamma-glutamyltransferase-like C-terminal" evidence="3">
    <location>
        <begin position="523"/>
        <end position="591"/>
    </location>
</feature>
<feature type="region of interest" description="Disordered" evidence="2">
    <location>
        <begin position="498"/>
        <end position="518"/>
    </location>
</feature>
<evidence type="ECO:0000313" key="5">
    <source>
        <dbReference type="Proteomes" id="UP000053352"/>
    </source>
</evidence>
<evidence type="ECO:0000313" key="4">
    <source>
        <dbReference type="EMBL" id="KSW10760.1"/>
    </source>
</evidence>
<protein>
    <recommendedName>
        <fullName evidence="3">Protein-glutamine gamma-glutamyltransferase-like C-terminal domain-containing protein</fullName>
    </recommendedName>
</protein>
<feature type="coiled-coil region" evidence="1">
    <location>
        <begin position="83"/>
        <end position="188"/>
    </location>
</feature>
<reference evidence="4 5" key="1">
    <citation type="submission" date="2015-11" db="EMBL/GenBank/DDBJ databases">
        <title>Genome sequence of Pyrodictium occultum PL-19, a marine hyperthermophilic archaeon isolated from Volcano, Italy.</title>
        <authorList>
            <person name="Utturkar S."/>
            <person name="Huber H."/>
            <person name="Leptihn S."/>
            <person name="Brown S."/>
            <person name="Stetter K.O."/>
            <person name="Podar M."/>
        </authorList>
    </citation>
    <scope>NUCLEOTIDE SEQUENCE [LARGE SCALE GENOMIC DNA]</scope>
    <source>
        <strain evidence="4 5">PL-19</strain>
    </source>
</reference>
<dbReference type="InterPro" id="IPR025403">
    <property type="entry name" value="TgpA-like_C"/>
</dbReference>
<dbReference type="RefSeq" id="WP_058371526.1">
    <property type="nucleotide sequence ID" value="NZ_LNTB01000002.1"/>
</dbReference>
<evidence type="ECO:0000256" key="2">
    <source>
        <dbReference type="SAM" id="MobiDB-lite"/>
    </source>
</evidence>
<organism evidence="4 5">
    <name type="scientific">Pyrodictium occultum</name>
    <dbReference type="NCBI Taxonomy" id="2309"/>
    <lineage>
        <taxon>Archaea</taxon>
        <taxon>Thermoproteota</taxon>
        <taxon>Thermoprotei</taxon>
        <taxon>Desulfurococcales</taxon>
        <taxon>Pyrodictiaceae</taxon>
        <taxon>Pyrodictium</taxon>
    </lineage>
</organism>
<sequence length="609" mass="65058">MRRRVLPALALLALLALAAAWAARPPRHVDPSTARGEGPSPLALLALYARVAEAIGSMNLSAARAGLSLAEQVYAPAGLRYTLERLNSLLDRLAAQVNETRSLLAEARRSIAVSDPGTAAKLLDKARTSLTGARVTYDELRDAARELERHGIPGRGLEEILARIGGALERLEAELRSLEREAQGLVELTPTRVNVTAEPASLAPGGILHLAGCLETAAGEPLPGRRVLVHLGPETLEAVTGPGGCYALETRLDIYMHSVPVYAEYTPQGPDRGLYRYSRSATITVHVDYVEPPLEARLARDTLAPGESTTLEIETMRGLRVVVETPFTGRQLLGPVEGPARIQVRVPPDAAEGAYTVTVRTLPQGAIGPASVQLALRVRRLTPHVEVRAPSLLLTGLPGRLEVLTDTVSRIVVSSPEAGLSLALQGRRADLELRVPHSYLGTVASIHVRVEPLSPSYRSVDEEIRVRVYNTPALVAASSPLAAAAGLLLRRGRGRGAGRGGAAGAAEPAPQQPPGSGGGIRGLYHRLLEALRKATGVEPRPSYTLREYLARIRGRLPQSIYRAVEEVFLGLERIAYGPGGPRGLLEQLRRRMERLLAALHSLTAGGGEP</sequence>
<dbReference type="AlphaFoldDB" id="A0A0V8RS36"/>
<dbReference type="OrthoDB" id="385881at2157"/>
<comment type="caution">
    <text evidence="4">The sequence shown here is derived from an EMBL/GenBank/DDBJ whole genome shotgun (WGS) entry which is preliminary data.</text>
</comment>
<gene>
    <name evidence="4" type="ORF">CF15_08240</name>
</gene>
<accession>A0A0V8RS36</accession>
<evidence type="ECO:0000256" key="1">
    <source>
        <dbReference type="SAM" id="Coils"/>
    </source>
</evidence>
<dbReference type="Pfam" id="PF13559">
    <property type="entry name" value="DUF4129"/>
    <property type="match status" value="1"/>
</dbReference>
<dbReference type="EMBL" id="LNTB01000002">
    <property type="protein sequence ID" value="KSW10760.1"/>
    <property type="molecule type" value="Genomic_DNA"/>
</dbReference>
<keyword evidence="5" id="KW-1185">Reference proteome</keyword>
<dbReference type="Proteomes" id="UP000053352">
    <property type="component" value="Unassembled WGS sequence"/>
</dbReference>
<proteinExistence type="predicted"/>
<name>A0A0V8RS36_PYROC</name>